<dbReference type="PIRSF" id="PIRSF001439">
    <property type="entry name" value="CryM"/>
    <property type="match status" value="1"/>
</dbReference>
<dbReference type="InterPro" id="IPR003462">
    <property type="entry name" value="ODC_Mu_crystall"/>
</dbReference>
<dbReference type="Pfam" id="PF02423">
    <property type="entry name" value="OCD_Mu_crystall"/>
    <property type="match status" value="1"/>
</dbReference>
<accession>A0ABS0ZI58</accession>
<evidence type="ECO:0000313" key="1">
    <source>
        <dbReference type="EMBL" id="MBJ8325632.1"/>
    </source>
</evidence>
<dbReference type="RefSeq" id="WP_199575176.1">
    <property type="nucleotide sequence ID" value="NZ_JAENBO010000001.1"/>
</dbReference>
<sequence>MLYLSKKDIEKSFSMSKAIEAAKNSLAIYSKGEAIIPLRVNLGVEKFNGQSLFMPGATKGEVDAVGVKIVSVYPDNINKGLPSVPATMVVIDAKTGIVSAILDGTFLTQLRTGAVQGAATDLLARQDAKIGLIIGTGGQALQQSIAMLTVRKLRTFYVSDIDLNRAKTFAKQLYEATRDHFTTNIIVADDLSKAVQEADVITTVTTSKVATFNFNDVKPGTHINGIGAYTPEMHELPISLIEHADCIFLDTKDGVLSEAGDIITPLQQGKINEKNITGELGELVLEKVDGRQNETDITVFKTVGTAVLDIVTAQLIVENANEKGLGLKLE</sequence>
<dbReference type="Proteomes" id="UP000653045">
    <property type="component" value="Unassembled WGS sequence"/>
</dbReference>
<dbReference type="Gene3D" id="3.30.1780.10">
    <property type="entry name" value="ornithine cyclodeaminase, domain 1"/>
    <property type="match status" value="1"/>
</dbReference>
<protein>
    <submittedName>
        <fullName evidence="1">Ornithine cyclodeaminase family protein</fullName>
    </submittedName>
</protein>
<dbReference type="InterPro" id="IPR036291">
    <property type="entry name" value="NAD(P)-bd_dom_sf"/>
</dbReference>
<dbReference type="PANTHER" id="PTHR13812:SF19">
    <property type="entry name" value="KETIMINE REDUCTASE MU-CRYSTALLIN"/>
    <property type="match status" value="1"/>
</dbReference>
<name>A0ABS0ZI58_9STRE</name>
<evidence type="ECO:0000313" key="2">
    <source>
        <dbReference type="Proteomes" id="UP000653045"/>
    </source>
</evidence>
<proteinExistence type="predicted"/>
<dbReference type="Gene3D" id="3.40.50.720">
    <property type="entry name" value="NAD(P)-binding Rossmann-like Domain"/>
    <property type="match status" value="1"/>
</dbReference>
<dbReference type="EMBL" id="JAENBO010000001">
    <property type="protein sequence ID" value="MBJ8325632.1"/>
    <property type="molecule type" value="Genomic_DNA"/>
</dbReference>
<organism evidence="1 2">
    <name type="scientific">Streptococcus pacificus</name>
    <dbReference type="NCBI Taxonomy" id="2740577"/>
    <lineage>
        <taxon>Bacteria</taxon>
        <taxon>Bacillati</taxon>
        <taxon>Bacillota</taxon>
        <taxon>Bacilli</taxon>
        <taxon>Lactobacillales</taxon>
        <taxon>Streptococcaceae</taxon>
        <taxon>Streptococcus</taxon>
    </lineage>
</organism>
<comment type="caution">
    <text evidence="1">The sequence shown here is derived from an EMBL/GenBank/DDBJ whole genome shotgun (WGS) entry which is preliminary data.</text>
</comment>
<dbReference type="SUPFAM" id="SSF51735">
    <property type="entry name" value="NAD(P)-binding Rossmann-fold domains"/>
    <property type="match status" value="1"/>
</dbReference>
<dbReference type="PANTHER" id="PTHR13812">
    <property type="entry name" value="KETIMINE REDUCTASE MU-CRYSTALLIN"/>
    <property type="match status" value="1"/>
</dbReference>
<reference evidence="1 2" key="1">
    <citation type="journal article" date="2021" name="Int. J. Syst. Evol. Microbiol.">
        <title>Streptococcus vicugnae sp. nov., isolated from faeces of alpacas (Vicugna pacos) and cattle (Bos taurus), Streptococcus zalophi sp. nov., and Streptococcus pacificus sp. nov., isolated from respiratory tract of California sea lions (Zalophus californianus).</title>
        <authorList>
            <person name="Volokhov D.V."/>
            <person name="Zagorodnyaya T.A."/>
            <person name="Shen Z."/>
            <person name="Blom J."/>
            <person name="Furtak V.A."/>
            <person name="Eisenberg T."/>
            <person name="Fan P."/>
            <person name="Jeong K.C."/>
            <person name="Gao Y."/>
            <person name="Zhang S."/>
            <person name="Amselle M."/>
        </authorList>
    </citation>
    <scope>NUCLEOTIDE SEQUENCE [LARGE SCALE GENOMIC DNA]</scope>
    <source>
        <strain evidence="1 2">CSL7591</strain>
    </source>
</reference>
<dbReference type="InterPro" id="IPR023401">
    <property type="entry name" value="ODC_N"/>
</dbReference>
<gene>
    <name evidence="1" type="ORF">JHK62_02915</name>
</gene>
<keyword evidence="2" id="KW-1185">Reference proteome</keyword>